<proteinExistence type="predicted"/>
<dbReference type="EMBL" id="GBRH01179021">
    <property type="protein sequence ID" value="JAE18875.1"/>
    <property type="molecule type" value="Transcribed_RNA"/>
</dbReference>
<evidence type="ECO:0000256" key="1">
    <source>
        <dbReference type="SAM" id="MobiDB-lite"/>
    </source>
</evidence>
<reference evidence="2" key="2">
    <citation type="journal article" date="2015" name="Data Brief">
        <title>Shoot transcriptome of the giant reed, Arundo donax.</title>
        <authorList>
            <person name="Barrero R.A."/>
            <person name="Guerrero F.D."/>
            <person name="Moolhuijzen P."/>
            <person name="Goolsby J.A."/>
            <person name="Tidwell J."/>
            <person name="Bellgard S.E."/>
            <person name="Bellgard M.I."/>
        </authorList>
    </citation>
    <scope>NUCLEOTIDE SEQUENCE</scope>
    <source>
        <tissue evidence="2">Shoot tissue taken approximately 20 cm above the soil surface</tissue>
    </source>
</reference>
<reference evidence="2" key="1">
    <citation type="submission" date="2014-09" db="EMBL/GenBank/DDBJ databases">
        <authorList>
            <person name="Magalhaes I.L.F."/>
            <person name="Oliveira U."/>
            <person name="Santos F.R."/>
            <person name="Vidigal T.H.D.A."/>
            <person name="Brescovit A.D."/>
            <person name="Santos A.J."/>
        </authorList>
    </citation>
    <scope>NUCLEOTIDE SEQUENCE</scope>
    <source>
        <tissue evidence="2">Shoot tissue taken approximately 20 cm above the soil surface</tissue>
    </source>
</reference>
<organism evidence="2">
    <name type="scientific">Arundo donax</name>
    <name type="common">Giant reed</name>
    <name type="synonym">Donax arundinaceus</name>
    <dbReference type="NCBI Taxonomy" id="35708"/>
    <lineage>
        <taxon>Eukaryota</taxon>
        <taxon>Viridiplantae</taxon>
        <taxon>Streptophyta</taxon>
        <taxon>Embryophyta</taxon>
        <taxon>Tracheophyta</taxon>
        <taxon>Spermatophyta</taxon>
        <taxon>Magnoliopsida</taxon>
        <taxon>Liliopsida</taxon>
        <taxon>Poales</taxon>
        <taxon>Poaceae</taxon>
        <taxon>PACMAD clade</taxon>
        <taxon>Arundinoideae</taxon>
        <taxon>Arundineae</taxon>
        <taxon>Arundo</taxon>
    </lineage>
</organism>
<protein>
    <submittedName>
        <fullName evidence="2">Uncharacterized protein</fullName>
    </submittedName>
</protein>
<accession>A0A0A9G1B3</accession>
<feature type="compositionally biased region" description="Low complexity" evidence="1">
    <location>
        <begin position="1"/>
        <end position="30"/>
    </location>
</feature>
<feature type="region of interest" description="Disordered" evidence="1">
    <location>
        <begin position="1"/>
        <end position="95"/>
    </location>
</feature>
<feature type="compositionally biased region" description="Polar residues" evidence="1">
    <location>
        <begin position="80"/>
        <end position="95"/>
    </location>
</feature>
<sequence>MASASGAAPPASRPTSSTSPPVAPWATPTSFNGWTPPTRSWWPRCSPRPTTVSSACWISGTRAWSGRGPTPARPRRWRTSACSTPSPWRTSAPSA</sequence>
<name>A0A0A9G1B3_ARUDO</name>
<evidence type="ECO:0000313" key="2">
    <source>
        <dbReference type="EMBL" id="JAE18875.1"/>
    </source>
</evidence>
<dbReference type="AlphaFoldDB" id="A0A0A9G1B3"/>